<dbReference type="PROSITE" id="PS51819">
    <property type="entry name" value="VOC"/>
    <property type="match status" value="1"/>
</dbReference>
<dbReference type="Proteomes" id="UP000727993">
    <property type="component" value="Unassembled WGS sequence"/>
</dbReference>
<evidence type="ECO:0000313" key="2">
    <source>
        <dbReference type="EMBL" id="MBK9298753.1"/>
    </source>
</evidence>
<organism evidence="2 3">
    <name type="scientific">Candidatus Neomicrothrix subdominans</name>
    <dbReference type="NCBI Taxonomy" id="2954438"/>
    <lineage>
        <taxon>Bacteria</taxon>
        <taxon>Bacillati</taxon>
        <taxon>Actinomycetota</taxon>
        <taxon>Acidimicrobiia</taxon>
        <taxon>Acidimicrobiales</taxon>
        <taxon>Microthrixaceae</taxon>
        <taxon>Candidatus Neomicrothrix</taxon>
    </lineage>
</organism>
<evidence type="ECO:0000259" key="1">
    <source>
        <dbReference type="PROSITE" id="PS51819"/>
    </source>
</evidence>
<dbReference type="AlphaFoldDB" id="A0A936TEX1"/>
<dbReference type="SUPFAM" id="SSF54593">
    <property type="entry name" value="Glyoxalase/Bleomycin resistance protein/Dihydroxybiphenyl dioxygenase"/>
    <property type="match status" value="1"/>
</dbReference>
<dbReference type="InterPro" id="IPR037523">
    <property type="entry name" value="VOC_core"/>
</dbReference>
<name>A0A936TEX1_9ACTN</name>
<dbReference type="Gene3D" id="3.10.180.10">
    <property type="entry name" value="2,3-Dihydroxybiphenyl 1,2-Dioxygenase, domain 1"/>
    <property type="match status" value="1"/>
</dbReference>
<protein>
    <submittedName>
        <fullName evidence="2">VOC family protein</fullName>
    </submittedName>
</protein>
<dbReference type="InterPro" id="IPR029068">
    <property type="entry name" value="Glyas_Bleomycin-R_OHBP_Dase"/>
</dbReference>
<comment type="caution">
    <text evidence="2">The sequence shown here is derived from an EMBL/GenBank/DDBJ whole genome shotgun (WGS) entry which is preliminary data.</text>
</comment>
<sequence length="144" mass="15854">MTTTLGQINLFVADMTATVAFYRLLELDVADPYDWPEGSGAQHVDVHFGGDFYIAFDNHAMARIWNPQFDPDRGGGNAVIGLMVAGRADVDRLYDRARAAGYEVGVAPYDAFFGSRYAIVFDPDGNQVGIKSPIEADRKYVPEL</sequence>
<feature type="domain" description="VOC" evidence="1">
    <location>
        <begin position="4"/>
        <end position="133"/>
    </location>
</feature>
<dbReference type="PANTHER" id="PTHR36503">
    <property type="entry name" value="BLR2520 PROTEIN"/>
    <property type="match status" value="1"/>
</dbReference>
<dbReference type="PANTHER" id="PTHR36503:SF3">
    <property type="entry name" value="BLR0126 PROTEIN"/>
    <property type="match status" value="1"/>
</dbReference>
<proteinExistence type="predicted"/>
<gene>
    <name evidence="2" type="ORF">IPN02_18375</name>
</gene>
<dbReference type="InterPro" id="IPR004360">
    <property type="entry name" value="Glyas_Fos-R_dOase_dom"/>
</dbReference>
<dbReference type="Pfam" id="PF00903">
    <property type="entry name" value="Glyoxalase"/>
    <property type="match status" value="1"/>
</dbReference>
<dbReference type="EMBL" id="JADJZA010000010">
    <property type="protein sequence ID" value="MBK9298753.1"/>
    <property type="molecule type" value="Genomic_DNA"/>
</dbReference>
<reference evidence="2 3" key="1">
    <citation type="submission" date="2020-10" db="EMBL/GenBank/DDBJ databases">
        <title>Connecting structure to function with the recovery of over 1000 high-quality activated sludge metagenome-assembled genomes encoding full-length rRNA genes using long-read sequencing.</title>
        <authorList>
            <person name="Singleton C.M."/>
            <person name="Petriglieri F."/>
            <person name="Kristensen J.M."/>
            <person name="Kirkegaard R.H."/>
            <person name="Michaelsen T.Y."/>
            <person name="Andersen M.H."/>
            <person name="Karst S.M."/>
            <person name="Dueholm M.S."/>
            <person name="Nielsen P.H."/>
            <person name="Albertsen M."/>
        </authorList>
    </citation>
    <scope>NUCLEOTIDE SEQUENCE [LARGE SCALE GENOMIC DNA]</scope>
    <source>
        <strain evidence="2">Lyne_18-Q3-R50-59_MAXAC.006</strain>
    </source>
</reference>
<accession>A0A936TEX1</accession>
<evidence type="ECO:0000313" key="3">
    <source>
        <dbReference type="Proteomes" id="UP000727993"/>
    </source>
</evidence>